<evidence type="ECO:0000256" key="4">
    <source>
        <dbReference type="ARBA" id="ARBA00023004"/>
    </source>
</evidence>
<comment type="subunit">
    <text evidence="6">Oligomer of 24 subunits. There are two types of subunits: L (light) chain and H (heavy) chain. The major chain can be light or heavy, depending on the species and tissue type. The functional molecule forms a roughly spherical shell with a diameter of 12 nm and contains a central cavity into which the insoluble mineral iron core is deposited.</text>
</comment>
<dbReference type="GO" id="GO:0006879">
    <property type="term" value="P:intracellular iron ion homeostasis"/>
    <property type="evidence" value="ECO:0007669"/>
    <property type="project" value="UniProtKB-KW"/>
</dbReference>
<comment type="catalytic activity">
    <reaction evidence="7 9">
        <text>4 Fe(2+) + O2 + 4 H(+) = 4 Fe(3+) + 2 H2O</text>
        <dbReference type="Rhea" id="RHEA:11148"/>
        <dbReference type="ChEBI" id="CHEBI:15377"/>
        <dbReference type="ChEBI" id="CHEBI:15378"/>
        <dbReference type="ChEBI" id="CHEBI:15379"/>
        <dbReference type="ChEBI" id="CHEBI:29033"/>
        <dbReference type="ChEBI" id="CHEBI:29034"/>
        <dbReference type="EC" id="1.16.3.1"/>
    </reaction>
</comment>
<dbReference type="EMBL" id="AGSI01000013">
    <property type="protein sequence ID" value="EIE21119.1"/>
    <property type="molecule type" value="Genomic_DNA"/>
</dbReference>
<evidence type="ECO:0000256" key="6">
    <source>
        <dbReference type="ARBA" id="ARBA00026060"/>
    </source>
</evidence>
<dbReference type="InterPro" id="IPR008331">
    <property type="entry name" value="Ferritin_DPS_dom"/>
</dbReference>
<dbReference type="GeneID" id="17039101"/>
<dbReference type="SUPFAM" id="SSF47240">
    <property type="entry name" value="Ferritin-like"/>
    <property type="match status" value="1"/>
</dbReference>
<reference evidence="11 12" key="1">
    <citation type="journal article" date="2012" name="Genome Biol.">
        <title>The genome of the polar eukaryotic microalga coccomyxa subellipsoidea reveals traits of cold adaptation.</title>
        <authorList>
            <person name="Blanc G."/>
            <person name="Agarkova I."/>
            <person name="Grimwood J."/>
            <person name="Kuo A."/>
            <person name="Brueggeman A."/>
            <person name="Dunigan D."/>
            <person name="Gurnon J."/>
            <person name="Ladunga I."/>
            <person name="Lindquist E."/>
            <person name="Lucas S."/>
            <person name="Pangilinan J."/>
            <person name="Proschold T."/>
            <person name="Salamov A."/>
            <person name="Schmutz J."/>
            <person name="Weeks D."/>
            <person name="Yamada T."/>
            <person name="Claverie J.M."/>
            <person name="Grigoriev I."/>
            <person name="Van Etten J."/>
            <person name="Lomsadze A."/>
            <person name="Borodovsky M."/>
        </authorList>
    </citation>
    <scope>NUCLEOTIDE SEQUENCE [LARGE SCALE GENOMIC DNA]</scope>
    <source>
        <strain evidence="11 12">C-169</strain>
    </source>
</reference>
<evidence type="ECO:0000256" key="7">
    <source>
        <dbReference type="ARBA" id="ARBA00047990"/>
    </source>
</evidence>
<keyword evidence="3 8" id="KW-0479">Metal-binding</keyword>
<evidence type="ECO:0000256" key="3">
    <source>
        <dbReference type="ARBA" id="ARBA00022723"/>
    </source>
</evidence>
<organism evidence="11 12">
    <name type="scientific">Coccomyxa subellipsoidea (strain C-169)</name>
    <name type="common">Green microalga</name>
    <dbReference type="NCBI Taxonomy" id="574566"/>
    <lineage>
        <taxon>Eukaryota</taxon>
        <taxon>Viridiplantae</taxon>
        <taxon>Chlorophyta</taxon>
        <taxon>core chlorophytes</taxon>
        <taxon>Trebouxiophyceae</taxon>
        <taxon>Trebouxiophyceae incertae sedis</taxon>
        <taxon>Coccomyxaceae</taxon>
        <taxon>Coccomyxa</taxon>
        <taxon>Coccomyxa subellipsoidea</taxon>
    </lineage>
</organism>
<comment type="similarity">
    <text evidence="1 9">Belongs to the ferritin family.</text>
</comment>
<dbReference type="GO" id="GO:0006826">
    <property type="term" value="P:iron ion transport"/>
    <property type="evidence" value="ECO:0007669"/>
    <property type="project" value="InterPro"/>
</dbReference>
<evidence type="ECO:0000256" key="2">
    <source>
        <dbReference type="ARBA" id="ARBA00022434"/>
    </source>
</evidence>
<name>I0YRV0_COCSC</name>
<dbReference type="PROSITE" id="PS50905">
    <property type="entry name" value="FERRITIN_LIKE"/>
    <property type="match status" value="1"/>
</dbReference>
<dbReference type="RefSeq" id="XP_005645663.1">
    <property type="nucleotide sequence ID" value="XM_005645606.1"/>
</dbReference>
<dbReference type="GO" id="GO:0008199">
    <property type="term" value="F:ferric iron binding"/>
    <property type="evidence" value="ECO:0007669"/>
    <property type="project" value="InterPro"/>
</dbReference>
<dbReference type="InterPro" id="IPR009078">
    <property type="entry name" value="Ferritin-like_SF"/>
</dbReference>
<accession>I0YRV0</accession>
<keyword evidence="9" id="KW-0560">Oxidoreductase</keyword>
<dbReference type="InterPro" id="IPR012347">
    <property type="entry name" value="Ferritin-like"/>
</dbReference>
<dbReference type="AlphaFoldDB" id="I0YRV0"/>
<evidence type="ECO:0000256" key="1">
    <source>
        <dbReference type="ARBA" id="ARBA00007513"/>
    </source>
</evidence>
<evidence type="ECO:0000256" key="5">
    <source>
        <dbReference type="ARBA" id="ARBA00025111"/>
    </source>
</evidence>
<evidence type="ECO:0000313" key="12">
    <source>
        <dbReference type="Proteomes" id="UP000007264"/>
    </source>
</evidence>
<feature type="domain" description="Ferritin-like diiron" evidence="10">
    <location>
        <begin position="39"/>
        <end position="193"/>
    </location>
</feature>
<protein>
    <recommendedName>
        <fullName evidence="9">Ferritin</fullName>
        <ecNumber evidence="9">1.16.3.1</ecNumber>
    </recommendedName>
</protein>
<dbReference type="Gene3D" id="1.20.1260.10">
    <property type="match status" value="1"/>
</dbReference>
<dbReference type="GO" id="GO:0004322">
    <property type="term" value="F:ferroxidase activity"/>
    <property type="evidence" value="ECO:0007669"/>
    <property type="project" value="UniProtKB-EC"/>
</dbReference>
<dbReference type="Proteomes" id="UP000007264">
    <property type="component" value="Unassembled WGS sequence"/>
</dbReference>
<dbReference type="eggNOG" id="KOG2332">
    <property type="taxonomic scope" value="Eukaryota"/>
</dbReference>
<feature type="binding site" evidence="8">
    <location>
        <position position="91"/>
    </location>
    <ligand>
        <name>Fe cation</name>
        <dbReference type="ChEBI" id="CHEBI:24875"/>
        <label>1</label>
    </ligand>
</feature>
<proteinExistence type="inferred from homology"/>
<evidence type="ECO:0000313" key="11">
    <source>
        <dbReference type="EMBL" id="EIE21119.1"/>
    </source>
</evidence>
<comment type="function">
    <text evidence="5">Stores iron in a soluble, non-toxic, readily available form. Important for iron homeostasis. Has ferroxidase activity. Iron is taken up in the ferrous form and deposited as ferric hydroxides after oxidation.</text>
</comment>
<keyword evidence="12" id="KW-1185">Reference proteome</keyword>
<evidence type="ECO:0000256" key="8">
    <source>
        <dbReference type="PIRSR" id="PIRSR601519-1"/>
    </source>
</evidence>
<dbReference type="PANTHER" id="PTHR11431:SF75">
    <property type="entry name" value="FERRITIN"/>
    <property type="match status" value="1"/>
</dbReference>
<dbReference type="KEGG" id="csl:COCSUDRAFT_57039"/>
<dbReference type="InterPro" id="IPR009040">
    <property type="entry name" value="Ferritin-like_diiron"/>
</dbReference>
<dbReference type="Pfam" id="PF00210">
    <property type="entry name" value="Ferritin"/>
    <property type="match status" value="1"/>
</dbReference>
<evidence type="ECO:0000256" key="9">
    <source>
        <dbReference type="RuleBase" id="RU361145"/>
    </source>
</evidence>
<dbReference type="OrthoDB" id="186462at2759"/>
<dbReference type="InterPro" id="IPR001519">
    <property type="entry name" value="Ferritin"/>
</dbReference>
<keyword evidence="2 9" id="KW-0409">Iron storage</keyword>
<comment type="caution">
    <text evidence="11">The sequence shown here is derived from an EMBL/GenBank/DDBJ whole genome shotgun (WGS) entry which is preliminary data.</text>
</comment>
<dbReference type="EC" id="1.16.3.1" evidence="9"/>
<dbReference type="GO" id="GO:0008198">
    <property type="term" value="F:ferrous iron binding"/>
    <property type="evidence" value="ECO:0007669"/>
    <property type="project" value="TreeGrafter"/>
</dbReference>
<dbReference type="GO" id="GO:0005737">
    <property type="term" value="C:cytoplasm"/>
    <property type="evidence" value="ECO:0007669"/>
    <property type="project" value="TreeGrafter"/>
</dbReference>
<keyword evidence="4 8" id="KW-0408">Iron</keyword>
<gene>
    <name evidence="11" type="ORF">COCSUDRAFT_57039</name>
</gene>
<sequence>MAQAGGSKDFPWADEVKKEMEELEKAEIGNPKTPLNKTPYLSDEIVEKINEGIAFKYSAAMIFDSAAAFFGRDNVGLCGVAHFFKIIGVGERANAMKAVEFLNKRGANVKFCSIAEPPSESDWHSKDESDVCKAFCKALALSKVGYNCAHKLYGEAQKKGDAHTVAFLECCIGEASGKMRCLSDMVSHLKAVEKDKHAIKNFDRELECKNCVLAKAAGIEAVIPCKLQIGYLKRLECTEAFAISWKFMVEEDLTGKKVVI</sequence>
<evidence type="ECO:0000259" key="10">
    <source>
        <dbReference type="PROSITE" id="PS50905"/>
    </source>
</evidence>
<dbReference type="PANTHER" id="PTHR11431">
    <property type="entry name" value="FERRITIN"/>
    <property type="match status" value="1"/>
</dbReference>
<comment type="function">
    <text evidence="9">Stores iron in a soluble, non-toxic, readily available form. Important for iron homeostasis. Iron is taken up in the ferrous form and deposited as ferric hydroxides after oxidation.</text>
</comment>